<proteinExistence type="predicted"/>
<feature type="compositionally biased region" description="Basic residues" evidence="1">
    <location>
        <begin position="74"/>
        <end position="89"/>
    </location>
</feature>
<evidence type="ECO:0000313" key="2">
    <source>
        <dbReference type="EMBL" id="CAK0811652.1"/>
    </source>
</evidence>
<dbReference type="Proteomes" id="UP001189429">
    <property type="component" value="Unassembled WGS sequence"/>
</dbReference>
<gene>
    <name evidence="2" type="ORF">PCOR1329_LOCUS16187</name>
</gene>
<feature type="region of interest" description="Disordered" evidence="1">
    <location>
        <begin position="70"/>
        <end position="127"/>
    </location>
</feature>
<evidence type="ECO:0000313" key="3">
    <source>
        <dbReference type="Proteomes" id="UP001189429"/>
    </source>
</evidence>
<sequence>MPFVPFFFRALRSSIRALVAKRPSAVAAHRARRPPRAPRLSTRCAEETACVGLSAPGRCSTARRSWGSVLRRVLSSRRRGRGGGRRSSPRPRAPARPVPGAAPRHLLRQRRRKASVHECASARARGPPCRAPALSSLMASVTHRRCGAVLRLHPI</sequence>
<evidence type="ECO:0000256" key="1">
    <source>
        <dbReference type="SAM" id="MobiDB-lite"/>
    </source>
</evidence>
<protein>
    <submittedName>
        <fullName evidence="2">Uncharacterized protein</fullName>
    </submittedName>
</protein>
<feature type="compositionally biased region" description="Basic residues" evidence="1">
    <location>
        <begin position="105"/>
        <end position="114"/>
    </location>
</feature>
<keyword evidence="3" id="KW-1185">Reference proteome</keyword>
<reference evidence="2" key="1">
    <citation type="submission" date="2023-10" db="EMBL/GenBank/DDBJ databases">
        <authorList>
            <person name="Chen Y."/>
            <person name="Shah S."/>
            <person name="Dougan E. K."/>
            <person name="Thang M."/>
            <person name="Chan C."/>
        </authorList>
    </citation>
    <scope>NUCLEOTIDE SEQUENCE [LARGE SCALE GENOMIC DNA]</scope>
</reference>
<dbReference type="EMBL" id="CAUYUJ010004947">
    <property type="protein sequence ID" value="CAK0811652.1"/>
    <property type="molecule type" value="Genomic_DNA"/>
</dbReference>
<name>A0ABN9QZ06_9DINO</name>
<accession>A0ABN9QZ06</accession>
<organism evidence="2 3">
    <name type="scientific">Prorocentrum cordatum</name>
    <dbReference type="NCBI Taxonomy" id="2364126"/>
    <lineage>
        <taxon>Eukaryota</taxon>
        <taxon>Sar</taxon>
        <taxon>Alveolata</taxon>
        <taxon>Dinophyceae</taxon>
        <taxon>Prorocentrales</taxon>
        <taxon>Prorocentraceae</taxon>
        <taxon>Prorocentrum</taxon>
    </lineage>
</organism>
<comment type="caution">
    <text evidence="2">The sequence shown here is derived from an EMBL/GenBank/DDBJ whole genome shotgun (WGS) entry which is preliminary data.</text>
</comment>